<dbReference type="PROSITE" id="PS51222">
    <property type="entry name" value="DCD"/>
    <property type="match status" value="1"/>
</dbReference>
<evidence type="ECO:0000313" key="2">
    <source>
        <dbReference type="EMBL" id="KAK6796288.1"/>
    </source>
</evidence>
<keyword evidence="3" id="KW-1185">Reference proteome</keyword>
<dbReference type="Pfam" id="PF10539">
    <property type="entry name" value="Dev_Cell_Death"/>
    <property type="match status" value="1"/>
</dbReference>
<dbReference type="AlphaFoldDB" id="A0AAN8YPH8"/>
<dbReference type="Proteomes" id="UP001371456">
    <property type="component" value="Unassembled WGS sequence"/>
</dbReference>
<dbReference type="EMBL" id="JBANQN010000002">
    <property type="protein sequence ID" value="KAK6796288.1"/>
    <property type="molecule type" value="Genomic_DNA"/>
</dbReference>
<name>A0AAN8YPH8_SOLBU</name>
<feature type="domain" description="DCD" evidence="1">
    <location>
        <begin position="215"/>
        <end position="320"/>
    </location>
</feature>
<organism evidence="2 3">
    <name type="scientific">Solanum bulbocastanum</name>
    <name type="common">Wild potato</name>
    <dbReference type="NCBI Taxonomy" id="147425"/>
    <lineage>
        <taxon>Eukaryota</taxon>
        <taxon>Viridiplantae</taxon>
        <taxon>Streptophyta</taxon>
        <taxon>Embryophyta</taxon>
        <taxon>Tracheophyta</taxon>
        <taxon>Spermatophyta</taxon>
        <taxon>Magnoliopsida</taxon>
        <taxon>eudicotyledons</taxon>
        <taxon>Gunneridae</taxon>
        <taxon>Pentapetalae</taxon>
        <taxon>asterids</taxon>
        <taxon>lamiids</taxon>
        <taxon>Solanales</taxon>
        <taxon>Solanaceae</taxon>
        <taxon>Solanoideae</taxon>
        <taxon>Solaneae</taxon>
        <taxon>Solanum</taxon>
    </lineage>
</organism>
<dbReference type="InterPro" id="IPR044832">
    <property type="entry name" value="NRP-like"/>
</dbReference>
<evidence type="ECO:0000259" key="1">
    <source>
        <dbReference type="PROSITE" id="PS51222"/>
    </source>
</evidence>
<gene>
    <name evidence="2" type="ORF">RDI58_003989</name>
</gene>
<comment type="caution">
    <text evidence="2">The sequence shown here is derived from an EMBL/GenBank/DDBJ whole genome shotgun (WGS) entry which is preliminary data.</text>
</comment>
<dbReference type="InterPro" id="IPR013989">
    <property type="entry name" value="Dev_and_cell_death_domain"/>
</dbReference>
<protein>
    <recommendedName>
        <fullName evidence="1">DCD domain-containing protein</fullName>
    </recommendedName>
</protein>
<accession>A0AAN8YPH8</accession>
<dbReference type="PANTHER" id="PTHR46034">
    <property type="match status" value="1"/>
</dbReference>
<reference evidence="2 3" key="1">
    <citation type="submission" date="2024-02" db="EMBL/GenBank/DDBJ databases">
        <title>de novo genome assembly of Solanum bulbocastanum strain 11H21.</title>
        <authorList>
            <person name="Hosaka A.J."/>
        </authorList>
    </citation>
    <scope>NUCLEOTIDE SEQUENCE [LARGE SCALE GENOMIC DNA]</scope>
    <source>
        <tissue evidence="2">Young leaves</tissue>
    </source>
</reference>
<proteinExistence type="predicted"/>
<dbReference type="SMART" id="SM00767">
    <property type="entry name" value="DCD"/>
    <property type="match status" value="1"/>
</dbReference>
<sequence>MKQKIRKLNSQHFKNIVTVASDDRKSLKEVHGRLQADPSNVQIQMEENIVYQKYRRSSYMTEMYLPQNSKATWIKLGDDNTKYFHSVIKHRRLQQGTTQLKDDQGACQTDPTQKPTYLLSTTLSFWVTRTDRSRASMRIIQNGPCWSVDHQMELLRPFSGKVVKEAMFKIDSNRSPGPDGFGSGFYKAAWPIIGDDITRAKMDFFQNGRYKLTKGGEYSITRSYIDLRGHHNSLHIAECLPAPHLSYVKNIDPGLPLFVFNYNNQKFHGIYEATSSGKMNINPYGWTLDGSGRTEYPTQDNYYNGQYYFMFELDRVPAAI</sequence>
<dbReference type="PANTHER" id="PTHR46034:SF14">
    <property type="entry name" value="B2 PROTEIN-LIKE"/>
    <property type="match status" value="1"/>
</dbReference>
<evidence type="ECO:0000313" key="3">
    <source>
        <dbReference type="Proteomes" id="UP001371456"/>
    </source>
</evidence>
<dbReference type="GO" id="GO:0034976">
    <property type="term" value="P:response to endoplasmic reticulum stress"/>
    <property type="evidence" value="ECO:0007669"/>
    <property type="project" value="InterPro"/>
</dbReference>